<evidence type="ECO:0000313" key="3">
    <source>
        <dbReference type="Proteomes" id="UP000184516"/>
    </source>
</evidence>
<feature type="transmembrane region" description="Helical" evidence="1">
    <location>
        <begin position="321"/>
        <end position="345"/>
    </location>
</feature>
<protein>
    <submittedName>
        <fullName evidence="2">EpsG family protein</fullName>
    </submittedName>
</protein>
<sequence>MYLLSFFSSFIIASLTFIKGNVRSVIILLLIITMSLFVGTRNYGVDPDYEVYVNSFSYCTSPQFEALDFVLFEPVTFLIPFIGKLILGNAYFIEFSFFVFALVGISLKIIAFSKYDYFFLSVILYCSYMFFYQEMITIRAGVSCGLFLLAIDDLVYKRDKAYFIKIVVALLFHYSSIIYFIIWILVRLKISIKYFYGLMISSYFIVLLKINLLTLLKLDAVFPKVRIYLDILEVEGGDAVNVFSFRVLIALAIFILFAYKFKLLDKNPSFLVLFKIHILSLCFFFALSTTANVFSLRLYDMLSVGQIILMTYVVQVFKEKWVGYIIILLICIINLYYIFGISGLFSKYSSWLF</sequence>
<dbReference type="Pfam" id="PF14897">
    <property type="entry name" value="EpsG"/>
    <property type="match status" value="1"/>
</dbReference>
<evidence type="ECO:0000313" key="2">
    <source>
        <dbReference type="EMBL" id="SHG29798.1"/>
    </source>
</evidence>
<keyword evidence="1" id="KW-1133">Transmembrane helix</keyword>
<keyword evidence="1" id="KW-0472">Membrane</keyword>
<feature type="transmembrane region" description="Helical" evidence="1">
    <location>
        <begin position="163"/>
        <end position="188"/>
    </location>
</feature>
<feature type="transmembrane region" description="Helical" evidence="1">
    <location>
        <begin position="138"/>
        <end position="156"/>
    </location>
</feature>
<gene>
    <name evidence="2" type="ORF">SAMN05443549_103171</name>
</gene>
<dbReference type="InterPro" id="IPR049458">
    <property type="entry name" value="EpsG-like"/>
</dbReference>
<feature type="transmembrane region" description="Helical" evidence="1">
    <location>
        <begin position="21"/>
        <end position="39"/>
    </location>
</feature>
<dbReference type="AlphaFoldDB" id="A0A1M5IN91"/>
<organism evidence="2 3">
    <name type="scientific">Flavobacterium fluvii</name>
    <dbReference type="NCBI Taxonomy" id="468056"/>
    <lineage>
        <taxon>Bacteria</taxon>
        <taxon>Pseudomonadati</taxon>
        <taxon>Bacteroidota</taxon>
        <taxon>Flavobacteriia</taxon>
        <taxon>Flavobacteriales</taxon>
        <taxon>Flavobacteriaceae</taxon>
        <taxon>Flavobacterium</taxon>
    </lineage>
</organism>
<proteinExistence type="predicted"/>
<feature type="transmembrane region" description="Helical" evidence="1">
    <location>
        <begin position="77"/>
        <end position="103"/>
    </location>
</feature>
<keyword evidence="3" id="KW-1185">Reference proteome</keyword>
<feature type="transmembrane region" description="Helical" evidence="1">
    <location>
        <begin position="194"/>
        <end position="218"/>
    </location>
</feature>
<feature type="transmembrane region" description="Helical" evidence="1">
    <location>
        <begin position="239"/>
        <end position="259"/>
    </location>
</feature>
<dbReference type="STRING" id="468056.SAMN05443549_103171"/>
<dbReference type="Proteomes" id="UP000184516">
    <property type="component" value="Unassembled WGS sequence"/>
</dbReference>
<name>A0A1M5IN91_9FLAO</name>
<reference evidence="3" key="1">
    <citation type="submission" date="2016-11" db="EMBL/GenBank/DDBJ databases">
        <authorList>
            <person name="Varghese N."/>
            <person name="Submissions S."/>
        </authorList>
    </citation>
    <scope>NUCLEOTIDE SEQUENCE [LARGE SCALE GENOMIC DNA]</scope>
    <source>
        <strain evidence="3">DSM 19978</strain>
    </source>
</reference>
<dbReference type="RefSeq" id="WP_073369820.1">
    <property type="nucleotide sequence ID" value="NZ_FQWB01000003.1"/>
</dbReference>
<keyword evidence="1" id="KW-0812">Transmembrane</keyword>
<accession>A0A1M5IN91</accession>
<feature type="transmembrane region" description="Helical" evidence="1">
    <location>
        <begin position="271"/>
        <end position="291"/>
    </location>
</feature>
<evidence type="ECO:0000256" key="1">
    <source>
        <dbReference type="SAM" id="Phobius"/>
    </source>
</evidence>
<dbReference type="EMBL" id="FQWB01000003">
    <property type="protein sequence ID" value="SHG29798.1"/>
    <property type="molecule type" value="Genomic_DNA"/>
</dbReference>